<feature type="transmembrane region" description="Helical" evidence="1">
    <location>
        <begin position="185"/>
        <end position="204"/>
    </location>
</feature>
<keyword evidence="1" id="KW-0812">Transmembrane</keyword>
<gene>
    <name evidence="2" type="ordered locus">Pedsa_2001</name>
</gene>
<dbReference type="HOGENOM" id="CLU_034653_0_0_10"/>
<keyword evidence="1" id="KW-0472">Membrane</keyword>
<proteinExistence type="predicted"/>
<dbReference type="STRING" id="762903.Pedsa_2001"/>
<keyword evidence="1" id="KW-1133">Transmembrane helix</keyword>
<evidence type="ECO:0008006" key="4">
    <source>
        <dbReference type="Google" id="ProtNLM"/>
    </source>
</evidence>
<dbReference type="RefSeq" id="WP_013633041.1">
    <property type="nucleotide sequence ID" value="NC_015177.1"/>
</dbReference>
<dbReference type="OrthoDB" id="102112at2"/>
<reference evidence="3" key="2">
    <citation type="submission" date="2011-02" db="EMBL/GenBank/DDBJ databases">
        <title>The complete genome of Pedobacter saltans DSM 12145.</title>
        <authorList>
            <consortium name="US DOE Joint Genome Institute (JGI-PGF)"/>
            <person name="Lucas S."/>
            <person name="Copeland A."/>
            <person name="Lapidus A."/>
            <person name="Bruce D."/>
            <person name="Goodwin L."/>
            <person name="Pitluck S."/>
            <person name="Kyrpides N."/>
            <person name="Mavromatis K."/>
            <person name="Pagani I."/>
            <person name="Ivanova N."/>
            <person name="Ovchinnikova G."/>
            <person name="Lu M."/>
            <person name="Detter J.C."/>
            <person name="Han C."/>
            <person name="Land M."/>
            <person name="Hauser L."/>
            <person name="Markowitz V."/>
            <person name="Cheng J.-F."/>
            <person name="Hugenholtz P."/>
            <person name="Woyke T."/>
            <person name="Wu D."/>
            <person name="Tindall B."/>
            <person name="Pomrenke H.G."/>
            <person name="Brambilla E."/>
            <person name="Klenk H.-P."/>
            <person name="Eisen J.A."/>
        </authorList>
    </citation>
    <scope>NUCLEOTIDE SEQUENCE [LARGE SCALE GENOMIC DNA]</scope>
    <source>
        <strain evidence="3">ATCC 51119 / DSM 12145 / JCM 21818 / LMG 10337 / NBRC 100064 / NCIMB 13643</strain>
    </source>
</reference>
<feature type="transmembrane region" description="Helical" evidence="1">
    <location>
        <begin position="104"/>
        <end position="124"/>
    </location>
</feature>
<feature type="transmembrane region" description="Helical" evidence="1">
    <location>
        <begin position="255"/>
        <end position="273"/>
    </location>
</feature>
<organism evidence="2 3">
    <name type="scientific">Pseudopedobacter saltans (strain ATCC 51119 / DSM 12145 / JCM 21818 / CCUG 39354 / LMG 10337 / NBRC 100064 / NCIMB 13643)</name>
    <name type="common">Pedobacter saltans</name>
    <dbReference type="NCBI Taxonomy" id="762903"/>
    <lineage>
        <taxon>Bacteria</taxon>
        <taxon>Pseudomonadati</taxon>
        <taxon>Bacteroidota</taxon>
        <taxon>Sphingobacteriia</taxon>
        <taxon>Sphingobacteriales</taxon>
        <taxon>Sphingobacteriaceae</taxon>
        <taxon>Pseudopedobacter</taxon>
    </lineage>
</organism>
<feature type="transmembrane region" description="Helical" evidence="1">
    <location>
        <begin position="18"/>
        <end position="39"/>
    </location>
</feature>
<sequence length="446" mass="51903">MANLQSSSYASWKEYEKVLFRFLFIYFILQAVPLDWKYYQQVFSINWLNLGFDDIFNLSKYSPQFFPENQTFANWGIIAVLALIGTVIWSFFDKEKKEYNNLYYWLRVILRYRLAIGVIGYGMIKLFPLQSPYPSLSSLNTNYGDISAWKIFSLSLGIVPNYQSFLGGVEVLTGLLLFNRKTASIGAFLIIVFTGNVFISNLAYEGGEYVYSFYLIVIALFIFQYDAVRLYNLIGLERPTEPNRFKPQFSSKNNSIRIVVKMVFLFFFVFLYGYKTYSSYKKGNYHYPTAIGIAGISGLYNVSEFELNGVKHPYSTTDPIRWKDVVFEKWNTISIRSKRPVKIESSITEEIIMEDTDRNYELSGSGGRHYYRYEVDSTVKKLTLYNKNKRYAGEVLSLYYTRLNDSTLVLQGLNETHDSIKVVLQKINKKYLLKEAEIGRRGKLVL</sequence>
<protein>
    <recommendedName>
        <fullName evidence="4">DoxX family protein</fullName>
    </recommendedName>
</protein>
<accession>F0S9Z6</accession>
<feature type="transmembrane region" description="Helical" evidence="1">
    <location>
        <begin position="72"/>
        <end position="92"/>
    </location>
</feature>
<name>F0S9Z6_PSESL</name>
<reference evidence="2 3" key="1">
    <citation type="journal article" date="2011" name="Stand. Genomic Sci.">
        <title>Complete genome sequence of the gliding, heparinolytic Pedobacter saltans type strain (113).</title>
        <authorList>
            <person name="Liolios K."/>
            <person name="Sikorski J."/>
            <person name="Lu M."/>
            <person name="Nolan M."/>
            <person name="Lapidus A."/>
            <person name="Lucas S."/>
            <person name="Hammon N."/>
            <person name="Deshpande S."/>
            <person name="Cheng J.F."/>
            <person name="Tapia R."/>
            <person name="Han C."/>
            <person name="Goodwin L."/>
            <person name="Pitluck S."/>
            <person name="Huntemann M."/>
            <person name="Ivanova N."/>
            <person name="Pagani I."/>
            <person name="Mavromatis K."/>
            <person name="Ovchinikova G."/>
            <person name="Pati A."/>
            <person name="Chen A."/>
            <person name="Palaniappan K."/>
            <person name="Land M."/>
            <person name="Hauser L."/>
            <person name="Brambilla E.M."/>
            <person name="Kotsyurbenko O."/>
            <person name="Rohde M."/>
            <person name="Tindall B.J."/>
            <person name="Abt B."/>
            <person name="Goker M."/>
            <person name="Detter J.C."/>
            <person name="Woyke T."/>
            <person name="Bristow J."/>
            <person name="Eisen J.A."/>
            <person name="Markowitz V."/>
            <person name="Hugenholtz P."/>
            <person name="Klenk H.P."/>
            <person name="Kyrpides N.C."/>
        </authorList>
    </citation>
    <scope>NUCLEOTIDE SEQUENCE [LARGE SCALE GENOMIC DNA]</scope>
    <source>
        <strain evidence="3">ATCC 51119 / DSM 12145 / JCM 21818 / LMG 10337 / NBRC 100064 / NCIMB 13643</strain>
    </source>
</reference>
<feature type="transmembrane region" description="Helical" evidence="1">
    <location>
        <begin position="210"/>
        <end position="234"/>
    </location>
</feature>
<keyword evidence="3" id="KW-1185">Reference proteome</keyword>
<dbReference type="EMBL" id="CP002545">
    <property type="protein sequence ID" value="ADY52554.1"/>
    <property type="molecule type" value="Genomic_DNA"/>
</dbReference>
<dbReference type="KEGG" id="psn:Pedsa_2001"/>
<dbReference type="eggNOG" id="ENOG502Z815">
    <property type="taxonomic scope" value="Bacteria"/>
</dbReference>
<dbReference type="AlphaFoldDB" id="F0S9Z6"/>
<evidence type="ECO:0000256" key="1">
    <source>
        <dbReference type="SAM" id="Phobius"/>
    </source>
</evidence>
<dbReference type="Proteomes" id="UP000000310">
    <property type="component" value="Chromosome"/>
</dbReference>
<evidence type="ECO:0000313" key="2">
    <source>
        <dbReference type="EMBL" id="ADY52554.1"/>
    </source>
</evidence>
<evidence type="ECO:0000313" key="3">
    <source>
        <dbReference type="Proteomes" id="UP000000310"/>
    </source>
</evidence>